<accession>A0ABY9WHK1</accession>
<organism evidence="2 3">
    <name type="scientific">Archangium minus</name>
    <dbReference type="NCBI Taxonomy" id="83450"/>
    <lineage>
        <taxon>Bacteria</taxon>
        <taxon>Pseudomonadati</taxon>
        <taxon>Myxococcota</taxon>
        <taxon>Myxococcia</taxon>
        <taxon>Myxococcales</taxon>
        <taxon>Cystobacterineae</taxon>
        <taxon>Archangiaceae</taxon>
        <taxon>Archangium</taxon>
    </lineage>
</organism>
<keyword evidence="3" id="KW-1185">Reference proteome</keyword>
<name>A0ABY9WHK1_9BACT</name>
<feature type="region of interest" description="Disordered" evidence="1">
    <location>
        <begin position="87"/>
        <end position="106"/>
    </location>
</feature>
<dbReference type="Proteomes" id="UP001611383">
    <property type="component" value="Chromosome"/>
</dbReference>
<evidence type="ECO:0000313" key="3">
    <source>
        <dbReference type="Proteomes" id="UP001611383"/>
    </source>
</evidence>
<evidence type="ECO:0000313" key="2">
    <source>
        <dbReference type="EMBL" id="WNG43055.1"/>
    </source>
</evidence>
<dbReference type="EMBL" id="CP043494">
    <property type="protein sequence ID" value="WNG43055.1"/>
    <property type="molecule type" value="Genomic_DNA"/>
</dbReference>
<gene>
    <name evidence="2" type="ORF">F0U60_02315</name>
</gene>
<dbReference type="RefSeq" id="WP_395813453.1">
    <property type="nucleotide sequence ID" value="NZ_CP043494.1"/>
</dbReference>
<evidence type="ECO:0000256" key="1">
    <source>
        <dbReference type="SAM" id="MobiDB-lite"/>
    </source>
</evidence>
<feature type="compositionally biased region" description="Low complexity" evidence="1">
    <location>
        <begin position="88"/>
        <end position="106"/>
    </location>
</feature>
<sequence>MRDRTGSKRAALAFAAGGVAVFLWQLATASPGPGRWEAPPDTPGSFRERPRPRALLHGASVLDASFAASSASRLVAAVPAWMQHRPASRVPEPASEAPASSSTPVAGTVLPLSSEEIAPDGLPASGMRCTRSGEGFNCGSCRTDGDCPAGQGCVANRETRRFECMASECEEDVHCLPGTVCRSVTTGATGTVVRRCVPEGVRREGESCDSLPISSTGACREGLRCVQQVCSAPCALDGSVACPSGYVCTDSLDGPGCFPDCQQLGCPNGQHCERVRDDQYQCLVDSEGDCRDTPCPEGERCNMRMSRGRAVFWCAKVCNPVLPGTCPTGNVCGMGSPTVSTCFRQCDPLDDKACGPGWSCSTVTEDMSVFGCSPELDGREG</sequence>
<proteinExistence type="predicted"/>
<protein>
    <submittedName>
        <fullName evidence="2">Uncharacterized protein</fullName>
    </submittedName>
</protein>
<reference evidence="2 3" key="1">
    <citation type="submission" date="2019-08" db="EMBL/GenBank/DDBJ databases">
        <title>Archangium and Cystobacter genomes.</title>
        <authorList>
            <person name="Chen I.-C.K."/>
            <person name="Wielgoss S."/>
        </authorList>
    </citation>
    <scope>NUCLEOTIDE SEQUENCE [LARGE SCALE GENOMIC DNA]</scope>
    <source>
        <strain evidence="2 3">Cbm 6</strain>
    </source>
</reference>